<sequence>MLGGPDDRAVSVGPSSVDPVHREGFAMSSRQPVSSGPFEVEPFDLGRLLAAGAAGDEVVRRSERWLVGVLDDADVELGAADREVAALVAGEGWSVAQVVGGWVRRAAGAPPGGVRELVAPGVTRVR</sequence>
<proteinExistence type="predicted"/>
<evidence type="ECO:0000256" key="1">
    <source>
        <dbReference type="SAM" id="MobiDB-lite"/>
    </source>
</evidence>
<organism evidence="2 3">
    <name type="scientific">Actinomycetospora straminea</name>
    <dbReference type="NCBI Taxonomy" id="663607"/>
    <lineage>
        <taxon>Bacteria</taxon>
        <taxon>Bacillati</taxon>
        <taxon>Actinomycetota</taxon>
        <taxon>Actinomycetes</taxon>
        <taxon>Pseudonocardiales</taxon>
        <taxon>Pseudonocardiaceae</taxon>
        <taxon>Actinomycetospora</taxon>
    </lineage>
</organism>
<protein>
    <submittedName>
        <fullName evidence="2">Uncharacterized protein</fullName>
    </submittedName>
</protein>
<evidence type="ECO:0000313" key="2">
    <source>
        <dbReference type="EMBL" id="GAA4875049.1"/>
    </source>
</evidence>
<feature type="region of interest" description="Disordered" evidence="1">
    <location>
        <begin position="1"/>
        <end position="36"/>
    </location>
</feature>
<name>A0ABP9EF43_9PSEU</name>
<comment type="caution">
    <text evidence="2">The sequence shown here is derived from an EMBL/GenBank/DDBJ whole genome shotgun (WGS) entry which is preliminary data.</text>
</comment>
<dbReference type="Proteomes" id="UP001500457">
    <property type="component" value="Unassembled WGS sequence"/>
</dbReference>
<keyword evidence="3" id="KW-1185">Reference proteome</keyword>
<dbReference type="EMBL" id="BAABHQ010000006">
    <property type="protein sequence ID" value="GAA4875049.1"/>
    <property type="molecule type" value="Genomic_DNA"/>
</dbReference>
<accession>A0ABP9EF43</accession>
<reference evidence="3" key="1">
    <citation type="journal article" date="2019" name="Int. J. Syst. Evol. Microbiol.">
        <title>The Global Catalogue of Microorganisms (GCM) 10K type strain sequencing project: providing services to taxonomists for standard genome sequencing and annotation.</title>
        <authorList>
            <consortium name="The Broad Institute Genomics Platform"/>
            <consortium name="The Broad Institute Genome Sequencing Center for Infectious Disease"/>
            <person name="Wu L."/>
            <person name="Ma J."/>
        </authorList>
    </citation>
    <scope>NUCLEOTIDE SEQUENCE [LARGE SCALE GENOMIC DNA]</scope>
    <source>
        <strain evidence="3">JCM 17983</strain>
    </source>
</reference>
<gene>
    <name evidence="2" type="ORF">GCM10023203_26390</name>
</gene>
<evidence type="ECO:0000313" key="3">
    <source>
        <dbReference type="Proteomes" id="UP001500457"/>
    </source>
</evidence>